<dbReference type="PANTHER" id="PTHR45808">
    <property type="entry name" value="RHO GTPASE-ACTIVATING PROTEIN 68F"/>
    <property type="match status" value="1"/>
</dbReference>
<dbReference type="OrthoDB" id="19923at2759"/>
<dbReference type="SMART" id="SM00516">
    <property type="entry name" value="SEC14"/>
    <property type="match status" value="1"/>
</dbReference>
<dbReference type="Gene3D" id="1.10.555.10">
    <property type="entry name" value="Rho GTPase activation protein"/>
    <property type="match status" value="1"/>
</dbReference>
<reference evidence="4 5" key="1">
    <citation type="journal article" date="2019" name="BMC Genomics">
        <title>New insights from Opisthorchis felineus genome: update on genomics of the epidemiologically important liver flukes.</title>
        <authorList>
            <person name="Ershov N.I."/>
            <person name="Mordvinov V.A."/>
            <person name="Prokhortchouk E.B."/>
            <person name="Pakharukova M.Y."/>
            <person name="Gunbin K.V."/>
            <person name="Ustyantsev K."/>
            <person name="Genaev M.A."/>
            <person name="Blinov A.G."/>
            <person name="Mazur A."/>
            <person name="Boulygina E."/>
            <person name="Tsygankova S."/>
            <person name="Khrameeva E."/>
            <person name="Chekanov N."/>
            <person name="Fan G."/>
            <person name="Xiao A."/>
            <person name="Zhang H."/>
            <person name="Xu X."/>
            <person name="Yang H."/>
            <person name="Solovyev V."/>
            <person name="Lee S.M."/>
            <person name="Liu X."/>
            <person name="Afonnikov D.A."/>
            <person name="Skryabin K.G."/>
        </authorList>
    </citation>
    <scope>NUCLEOTIDE SEQUENCE [LARGE SCALE GENOMIC DNA]</scope>
    <source>
        <strain evidence="4">AK-0245</strain>
        <tissue evidence="4">Whole organism</tissue>
    </source>
</reference>
<dbReference type="GO" id="GO:0007264">
    <property type="term" value="P:small GTPase-mediated signal transduction"/>
    <property type="evidence" value="ECO:0007669"/>
    <property type="project" value="TreeGrafter"/>
</dbReference>
<protein>
    <recommendedName>
        <fullName evidence="6">Rho-GAP domain-containing protein</fullName>
    </recommendedName>
</protein>
<feature type="region of interest" description="Disordered" evidence="1">
    <location>
        <begin position="29"/>
        <end position="73"/>
    </location>
</feature>
<dbReference type="EMBL" id="SJOL01007106">
    <property type="protein sequence ID" value="TGZ63664.1"/>
    <property type="molecule type" value="Genomic_DNA"/>
</dbReference>
<dbReference type="PROSITE" id="PS50191">
    <property type="entry name" value="CRAL_TRIO"/>
    <property type="match status" value="1"/>
</dbReference>
<dbReference type="InterPro" id="IPR001251">
    <property type="entry name" value="CRAL-TRIO_dom"/>
</dbReference>
<evidence type="ECO:0008006" key="6">
    <source>
        <dbReference type="Google" id="ProtNLM"/>
    </source>
</evidence>
<proteinExistence type="predicted"/>
<dbReference type="PANTHER" id="PTHR45808:SF2">
    <property type="entry name" value="RHO GTPASE-ACTIVATING PROTEIN 68F"/>
    <property type="match status" value="1"/>
</dbReference>
<evidence type="ECO:0000313" key="4">
    <source>
        <dbReference type="EMBL" id="TGZ63664.1"/>
    </source>
</evidence>
<evidence type="ECO:0000256" key="1">
    <source>
        <dbReference type="SAM" id="MobiDB-lite"/>
    </source>
</evidence>
<dbReference type="SUPFAM" id="SSF52087">
    <property type="entry name" value="CRAL/TRIO domain"/>
    <property type="match status" value="1"/>
</dbReference>
<dbReference type="GO" id="GO:2001136">
    <property type="term" value="P:negative regulation of endocytic recycling"/>
    <property type="evidence" value="ECO:0007669"/>
    <property type="project" value="TreeGrafter"/>
</dbReference>
<accession>A0A4V3SE98</accession>
<sequence length="531" mass="59936">MESDPAVSSTVVEPELSALKRMEKKDSDFVDGVESSSLKDPIFDDMTGRSGSKPLWRYVSHDSDSGAPDDASTTEYRRRFDSLTFGSFPPSSYLTDFETPEMEFDECSLELAGNKEGSPEGSAFNSDRMTPDGIIDEDYERELGIAAKELSVQDVIDSDFPDISRLGILQVAGDDKLGRKVIIFSACRLPAADLIDHQRLLLYITKTLEQYVSSDYSLIYFHCGLSNKNKPRFGWLVQAYRTFDRNFRKNLKALFIVHPTTGIKILWSLFRPFISSKMTQKVKYIERLKELEEFLFLNQLPIPHRVLEYDKLIVAKLTAATDQSGAIQISGPTHLTVGAPRNDLASVISGMYDEPGDDSQPEPQQQFNVSLQFIKMNNGGRSIPIVLEDAVDYLREFGEAVDLREYDDPHLAAALLKSFLRELTEPILTFELYDDILGMGNLQGRDKVSAIKELILTKLPDDNYEVLNYLMRFLTEVALHSPQNRMNASNIAVVFGPSLIWSRHQTSLSAITMINAFVQILITHYESIFIK</sequence>
<dbReference type="SMART" id="SM00324">
    <property type="entry name" value="RhoGAP"/>
    <property type="match status" value="1"/>
</dbReference>
<dbReference type="InterPro" id="IPR000198">
    <property type="entry name" value="RhoGAP_dom"/>
</dbReference>
<name>A0A4V3SE98_OPIFE</name>
<feature type="domain" description="CRAL-TRIO" evidence="2">
    <location>
        <begin position="159"/>
        <end position="314"/>
    </location>
</feature>
<dbReference type="GO" id="GO:0005096">
    <property type="term" value="F:GTPase activator activity"/>
    <property type="evidence" value="ECO:0007669"/>
    <property type="project" value="TreeGrafter"/>
</dbReference>
<keyword evidence="5" id="KW-1185">Reference proteome</keyword>
<dbReference type="Proteomes" id="UP000308267">
    <property type="component" value="Unassembled WGS sequence"/>
</dbReference>
<dbReference type="STRING" id="147828.A0A4V3SE98"/>
<comment type="caution">
    <text evidence="4">The sequence shown here is derived from an EMBL/GenBank/DDBJ whole genome shotgun (WGS) entry which is preliminary data.</text>
</comment>
<feature type="domain" description="Rho-GAP" evidence="3">
    <location>
        <begin position="315"/>
        <end position="529"/>
    </location>
</feature>
<dbReference type="GO" id="GO:0005737">
    <property type="term" value="C:cytoplasm"/>
    <property type="evidence" value="ECO:0007669"/>
    <property type="project" value="TreeGrafter"/>
</dbReference>
<evidence type="ECO:0000313" key="5">
    <source>
        <dbReference type="Proteomes" id="UP000308267"/>
    </source>
</evidence>
<evidence type="ECO:0000259" key="2">
    <source>
        <dbReference type="PROSITE" id="PS50191"/>
    </source>
</evidence>
<gene>
    <name evidence="4" type="ORF">CRM22_006804</name>
</gene>
<evidence type="ECO:0000259" key="3">
    <source>
        <dbReference type="PROSITE" id="PS50238"/>
    </source>
</evidence>
<dbReference type="AlphaFoldDB" id="A0A4V3SE98"/>
<dbReference type="SUPFAM" id="SSF48350">
    <property type="entry name" value="GTPase activation domain, GAP"/>
    <property type="match status" value="1"/>
</dbReference>
<dbReference type="Gene3D" id="3.40.525.10">
    <property type="entry name" value="CRAL-TRIO lipid binding domain"/>
    <property type="match status" value="1"/>
</dbReference>
<organism evidence="4 5">
    <name type="scientific">Opisthorchis felineus</name>
    <dbReference type="NCBI Taxonomy" id="147828"/>
    <lineage>
        <taxon>Eukaryota</taxon>
        <taxon>Metazoa</taxon>
        <taxon>Spiralia</taxon>
        <taxon>Lophotrochozoa</taxon>
        <taxon>Platyhelminthes</taxon>
        <taxon>Trematoda</taxon>
        <taxon>Digenea</taxon>
        <taxon>Opisthorchiida</taxon>
        <taxon>Opisthorchiata</taxon>
        <taxon>Opisthorchiidae</taxon>
        <taxon>Opisthorchis</taxon>
    </lineage>
</organism>
<dbReference type="PROSITE" id="PS50238">
    <property type="entry name" value="RHOGAP"/>
    <property type="match status" value="1"/>
</dbReference>
<dbReference type="InterPro" id="IPR036865">
    <property type="entry name" value="CRAL-TRIO_dom_sf"/>
</dbReference>
<dbReference type="InterPro" id="IPR008936">
    <property type="entry name" value="Rho_GTPase_activation_prot"/>
</dbReference>
<dbReference type="CDD" id="cd00170">
    <property type="entry name" value="SEC14"/>
    <property type="match status" value="1"/>
</dbReference>
<dbReference type="Pfam" id="PF13716">
    <property type="entry name" value="CRAL_TRIO_2"/>
    <property type="match status" value="1"/>
</dbReference>
<dbReference type="Pfam" id="PF00620">
    <property type="entry name" value="RhoGAP"/>
    <property type="match status" value="1"/>
</dbReference>